<reference evidence="1" key="1">
    <citation type="submission" date="2020-03" db="EMBL/GenBank/DDBJ databases">
        <title>The deep terrestrial virosphere.</title>
        <authorList>
            <person name="Holmfeldt K."/>
            <person name="Nilsson E."/>
            <person name="Simone D."/>
            <person name="Lopez-Fernandez M."/>
            <person name="Wu X."/>
            <person name="de Brujin I."/>
            <person name="Lundin D."/>
            <person name="Andersson A."/>
            <person name="Bertilsson S."/>
            <person name="Dopson M."/>
        </authorList>
    </citation>
    <scope>NUCLEOTIDE SEQUENCE</scope>
    <source>
        <strain evidence="1">MM415B04786</strain>
    </source>
</reference>
<evidence type="ECO:0000313" key="1">
    <source>
        <dbReference type="EMBL" id="QJA92242.1"/>
    </source>
</evidence>
<accession>A0A6M3LF32</accession>
<dbReference type="EMBL" id="MT143050">
    <property type="protein sequence ID" value="QJA92242.1"/>
    <property type="molecule type" value="Genomic_DNA"/>
</dbReference>
<protein>
    <submittedName>
        <fullName evidence="1">Uncharacterized protein</fullName>
    </submittedName>
</protein>
<dbReference type="AlphaFoldDB" id="A0A6M3LF32"/>
<gene>
    <name evidence="1" type="ORF">MM415B04786_0007</name>
</gene>
<organism evidence="1">
    <name type="scientific">viral metagenome</name>
    <dbReference type="NCBI Taxonomy" id="1070528"/>
    <lineage>
        <taxon>unclassified sequences</taxon>
        <taxon>metagenomes</taxon>
        <taxon>organismal metagenomes</taxon>
    </lineage>
</organism>
<proteinExistence type="predicted"/>
<sequence length="63" mass="7053">MISKEIIIKIKPDYLNDTIFGGTRAPFIVNIEMVSDVGHLSLTRKQVKELIADLQQVISGEEP</sequence>
<name>A0A6M3LF32_9ZZZZ</name>